<protein>
    <submittedName>
        <fullName evidence="1">Methyltransferase</fullName>
    </submittedName>
</protein>
<keyword evidence="1" id="KW-0489">Methyltransferase</keyword>
<dbReference type="GO" id="GO:0032259">
    <property type="term" value="P:methylation"/>
    <property type="evidence" value="ECO:0007669"/>
    <property type="project" value="UniProtKB-KW"/>
</dbReference>
<gene>
    <name evidence="1" type="ORF">GCM10011380_31970</name>
</gene>
<proteinExistence type="predicted"/>
<keyword evidence="2" id="KW-1185">Reference proteome</keyword>
<dbReference type="EMBL" id="BMIH01000005">
    <property type="protein sequence ID" value="GGB40120.1"/>
    <property type="molecule type" value="Genomic_DNA"/>
</dbReference>
<reference evidence="1" key="1">
    <citation type="journal article" date="2014" name="Int. J. Syst. Evol. Microbiol.">
        <title>Complete genome sequence of Corynebacterium casei LMG S-19264T (=DSM 44701T), isolated from a smear-ripened cheese.</title>
        <authorList>
            <consortium name="US DOE Joint Genome Institute (JGI-PGF)"/>
            <person name="Walter F."/>
            <person name="Albersmeier A."/>
            <person name="Kalinowski J."/>
            <person name="Ruckert C."/>
        </authorList>
    </citation>
    <scope>NUCLEOTIDE SEQUENCE</scope>
    <source>
        <strain evidence="1">CGMCC 1.15330</strain>
    </source>
</reference>
<accession>A0A916TCT3</accession>
<dbReference type="GO" id="GO:0008168">
    <property type="term" value="F:methyltransferase activity"/>
    <property type="evidence" value="ECO:0007669"/>
    <property type="project" value="UniProtKB-KW"/>
</dbReference>
<name>A0A916TCT3_9SPHN</name>
<reference evidence="1" key="2">
    <citation type="submission" date="2020-09" db="EMBL/GenBank/DDBJ databases">
        <authorList>
            <person name="Sun Q."/>
            <person name="Zhou Y."/>
        </authorList>
    </citation>
    <scope>NUCLEOTIDE SEQUENCE</scope>
    <source>
        <strain evidence="1">CGMCC 1.15330</strain>
    </source>
</reference>
<dbReference type="Proteomes" id="UP000623067">
    <property type="component" value="Unassembled WGS sequence"/>
</dbReference>
<dbReference type="Gene3D" id="3.40.50.150">
    <property type="entry name" value="Vaccinia Virus protein VP39"/>
    <property type="match status" value="1"/>
</dbReference>
<dbReference type="SUPFAM" id="SSF53335">
    <property type="entry name" value="S-adenosyl-L-methionine-dependent methyltransferases"/>
    <property type="match status" value="1"/>
</dbReference>
<dbReference type="RefSeq" id="WP_188660169.1">
    <property type="nucleotide sequence ID" value="NZ_BMIH01000005.1"/>
</dbReference>
<comment type="caution">
    <text evidence="1">The sequence shown here is derived from an EMBL/GenBank/DDBJ whole genome shotgun (WGS) entry which is preliminary data.</text>
</comment>
<evidence type="ECO:0000313" key="2">
    <source>
        <dbReference type="Proteomes" id="UP000623067"/>
    </source>
</evidence>
<dbReference type="InterPro" id="IPR029063">
    <property type="entry name" value="SAM-dependent_MTases_sf"/>
</dbReference>
<keyword evidence="1" id="KW-0808">Transferase</keyword>
<evidence type="ECO:0000313" key="1">
    <source>
        <dbReference type="EMBL" id="GGB40120.1"/>
    </source>
</evidence>
<dbReference type="AlphaFoldDB" id="A0A916TCT3"/>
<organism evidence="1 2">
    <name type="scientific">Sphingomonas metalli</name>
    <dbReference type="NCBI Taxonomy" id="1779358"/>
    <lineage>
        <taxon>Bacteria</taxon>
        <taxon>Pseudomonadati</taxon>
        <taxon>Pseudomonadota</taxon>
        <taxon>Alphaproteobacteria</taxon>
        <taxon>Sphingomonadales</taxon>
        <taxon>Sphingomonadaceae</taxon>
        <taxon>Sphingomonas</taxon>
    </lineage>
</organism>
<sequence>MRPITLAGFERKFADNADPWSTFTDRDEALKRRAILHAMGAGPWGRILEIAAGNGSNSAAIAPRARRLDATEATASGVALVTRALEGRRRARALRLVVPARLPRPRYDSALVAELLYYLDARAMARCARDVAAALRPGGVLVLAHHRVDYPDFAQHAAHLHRSFLRATRGRWQVRVVRRTGRWSVIACRPIAFGRSPRIHRASL</sequence>